<evidence type="ECO:0000313" key="3">
    <source>
        <dbReference type="Proteomes" id="UP000068382"/>
    </source>
</evidence>
<dbReference type="EMBL" id="LPUY01000064">
    <property type="protein sequence ID" value="KUP92931.1"/>
    <property type="molecule type" value="Genomic_DNA"/>
</dbReference>
<sequence length="69" mass="7313">MQRTMATTTGLKPQASNLWRQTSGAPAASLTSEVTTAGPTLVHQPFVREKNEQGMANVSKTSPCPKATL</sequence>
<evidence type="ECO:0000256" key="1">
    <source>
        <dbReference type="SAM" id="MobiDB-lite"/>
    </source>
</evidence>
<evidence type="ECO:0000313" key="2">
    <source>
        <dbReference type="EMBL" id="KUP92931.1"/>
    </source>
</evidence>
<protein>
    <submittedName>
        <fullName evidence="2">Uncharacterized protein</fullName>
    </submittedName>
</protein>
<accession>A0A132BX34</accession>
<comment type="caution">
    <text evidence="2">The sequence shown here is derived from an EMBL/GenBank/DDBJ whole genome shotgun (WGS) entry which is preliminary data.</text>
</comment>
<gene>
    <name evidence="2" type="ORF">TRIHO_21890</name>
</gene>
<dbReference type="Proteomes" id="UP000068382">
    <property type="component" value="Unassembled WGS sequence"/>
</dbReference>
<name>A0A132BX34_9RHOB</name>
<proteinExistence type="predicted"/>
<feature type="region of interest" description="Disordered" evidence="1">
    <location>
        <begin position="1"/>
        <end position="32"/>
    </location>
</feature>
<dbReference type="AlphaFoldDB" id="A0A132BX34"/>
<feature type="region of interest" description="Disordered" evidence="1">
    <location>
        <begin position="47"/>
        <end position="69"/>
    </location>
</feature>
<reference evidence="2 3" key="1">
    <citation type="submission" date="2015-12" db="EMBL/GenBank/DDBJ databases">
        <title>Genome sequence of the marine Rhodobacteraceae strain O3.65, Candidatus Tritonibacter horizontis.</title>
        <authorList>
            <person name="Poehlein A."/>
            <person name="Giebel H.A."/>
            <person name="Voget S."/>
            <person name="Brinkhoff T."/>
        </authorList>
    </citation>
    <scope>NUCLEOTIDE SEQUENCE [LARGE SCALE GENOMIC DNA]</scope>
    <source>
        <strain evidence="2 3">O3.65</strain>
    </source>
</reference>
<keyword evidence="3" id="KW-1185">Reference proteome</keyword>
<organism evidence="2 3">
    <name type="scientific">Tritonibacter horizontis</name>
    <dbReference type="NCBI Taxonomy" id="1768241"/>
    <lineage>
        <taxon>Bacteria</taxon>
        <taxon>Pseudomonadati</taxon>
        <taxon>Pseudomonadota</taxon>
        <taxon>Alphaproteobacteria</taxon>
        <taxon>Rhodobacterales</taxon>
        <taxon>Paracoccaceae</taxon>
        <taxon>Tritonibacter</taxon>
    </lineage>
</organism>